<dbReference type="GO" id="GO:0016491">
    <property type="term" value="F:oxidoreductase activity"/>
    <property type="evidence" value="ECO:0007669"/>
    <property type="project" value="InterPro"/>
</dbReference>
<dbReference type="SUPFAM" id="SSF48056">
    <property type="entry name" value="Di-copper centre-containing domain"/>
    <property type="match status" value="1"/>
</dbReference>
<organism evidence="2 3">
    <name type="scientific">Thalassiosira oceanica</name>
    <name type="common">Marine diatom</name>
    <dbReference type="NCBI Taxonomy" id="159749"/>
    <lineage>
        <taxon>Eukaryota</taxon>
        <taxon>Sar</taxon>
        <taxon>Stramenopiles</taxon>
        <taxon>Ochrophyta</taxon>
        <taxon>Bacillariophyta</taxon>
        <taxon>Coscinodiscophyceae</taxon>
        <taxon>Thalassiosirophycidae</taxon>
        <taxon>Thalassiosirales</taxon>
        <taxon>Thalassiosiraceae</taxon>
        <taxon>Thalassiosira</taxon>
    </lineage>
</organism>
<protein>
    <recommendedName>
        <fullName evidence="1">Tyrosinase copper-binding domain-containing protein</fullName>
    </recommendedName>
</protein>
<evidence type="ECO:0000313" key="2">
    <source>
        <dbReference type="EMBL" id="EJK76559.1"/>
    </source>
</evidence>
<name>K0THS6_THAOC</name>
<proteinExistence type="predicted"/>
<evidence type="ECO:0000259" key="1">
    <source>
        <dbReference type="PROSITE" id="PS00497"/>
    </source>
</evidence>
<reference evidence="2 3" key="1">
    <citation type="journal article" date="2012" name="Genome Biol.">
        <title>Genome and low-iron response of an oceanic diatom adapted to chronic iron limitation.</title>
        <authorList>
            <person name="Lommer M."/>
            <person name="Specht M."/>
            <person name="Roy A.S."/>
            <person name="Kraemer L."/>
            <person name="Andreson R."/>
            <person name="Gutowska M.A."/>
            <person name="Wolf J."/>
            <person name="Bergner S.V."/>
            <person name="Schilhabel M.B."/>
            <person name="Klostermeier U.C."/>
            <person name="Beiko R.G."/>
            <person name="Rosenstiel P."/>
            <person name="Hippler M."/>
            <person name="Laroche J."/>
        </authorList>
    </citation>
    <scope>NUCLEOTIDE SEQUENCE [LARGE SCALE GENOMIC DNA]</scope>
    <source>
        <strain evidence="2 3">CCMP1005</strain>
    </source>
</reference>
<feature type="domain" description="Tyrosinase copper-binding" evidence="1">
    <location>
        <begin position="123"/>
        <end position="140"/>
    </location>
</feature>
<dbReference type="Proteomes" id="UP000266841">
    <property type="component" value="Unassembled WGS sequence"/>
</dbReference>
<dbReference type="PROSITE" id="PS00497">
    <property type="entry name" value="TYROSINASE_1"/>
    <property type="match status" value="1"/>
</dbReference>
<dbReference type="EMBL" id="AGNL01002012">
    <property type="protein sequence ID" value="EJK76559.1"/>
    <property type="molecule type" value="Genomic_DNA"/>
</dbReference>
<keyword evidence="3" id="KW-1185">Reference proteome</keyword>
<dbReference type="InterPro" id="IPR008922">
    <property type="entry name" value="Di-copper_centre_dom_sf"/>
</dbReference>
<sequence>MTWVRRNIIALWDGQPYNDADERENNWAECDRIFIALHRFQTEGKVAYRRLLGMHGGGGGTGEEKFRDILTDKVEKDVISHTGYGGSFPDGGYWPNPVPNAPSPTLIDVSDKNRCFAYTFCWHAEPEFIVWHRPIMAEFEYLLQGYDPKYNDDEQRHGKDALGGSILGLGGMGWAHSSKGG</sequence>
<dbReference type="AlphaFoldDB" id="K0THS6"/>
<dbReference type="OrthoDB" id="10435601at2759"/>
<comment type="caution">
    <text evidence="2">The sequence shown here is derived from an EMBL/GenBank/DDBJ whole genome shotgun (WGS) entry which is preliminary data.</text>
</comment>
<dbReference type="InterPro" id="IPR002227">
    <property type="entry name" value="Tyrosinase_Cu-bd"/>
</dbReference>
<accession>K0THS6</accession>
<evidence type="ECO:0000313" key="3">
    <source>
        <dbReference type="Proteomes" id="UP000266841"/>
    </source>
</evidence>
<gene>
    <name evidence="2" type="ORF">THAOC_01675</name>
</gene>